<keyword evidence="3" id="KW-0156">Chromatin regulator</keyword>
<feature type="region of interest" description="Disordered" evidence="8">
    <location>
        <begin position="1"/>
        <end position="69"/>
    </location>
</feature>
<dbReference type="EMBL" id="MU069959">
    <property type="protein sequence ID" value="KAF5831294.1"/>
    <property type="molecule type" value="Genomic_DNA"/>
</dbReference>
<comment type="caution">
    <text evidence="9">The sequence shown here is derived from an EMBL/GenBank/DDBJ whole genome shotgun (WGS) entry which is preliminary data.</text>
</comment>
<dbReference type="PANTHER" id="PTHR13476">
    <property type="entry name" value="CHROMATIN MODIFICATION-RELATED PROTEIN MEAF6"/>
    <property type="match status" value="1"/>
</dbReference>
<sequence length="137" mass="15416">MKRQRKTSSRAKQAMEESPESDVAFHQQLPVQQQQQPPAPPPQAPSKKKSKVSQSSSVQQQVPDDATLEDRIRQNQEHLRAVEKQIYTLETLYFENANPCGNAIKGYDNLFATNAKKAQLKHEDRIFSGSSVTGQLP</sequence>
<keyword evidence="10" id="KW-1185">Reference proteome</keyword>
<dbReference type="Proteomes" id="UP000815325">
    <property type="component" value="Unassembled WGS sequence"/>
</dbReference>
<protein>
    <submittedName>
        <fullName evidence="9">Histone acetyltransferase subunit NuA4-domain-containing protein</fullName>
    </submittedName>
</protein>
<name>A0ABQ7G9K6_DUNSA</name>
<dbReference type="Pfam" id="PF09340">
    <property type="entry name" value="NuA4"/>
    <property type="match status" value="1"/>
</dbReference>
<keyword evidence="7" id="KW-0539">Nucleus</keyword>
<evidence type="ECO:0000256" key="6">
    <source>
        <dbReference type="ARBA" id="ARBA00023163"/>
    </source>
</evidence>
<accession>A0ABQ7G9K6</accession>
<evidence type="ECO:0000313" key="10">
    <source>
        <dbReference type="Proteomes" id="UP000815325"/>
    </source>
</evidence>
<evidence type="ECO:0000256" key="5">
    <source>
        <dbReference type="ARBA" id="ARBA00023054"/>
    </source>
</evidence>
<evidence type="ECO:0000313" key="9">
    <source>
        <dbReference type="EMBL" id="KAF5831294.1"/>
    </source>
</evidence>
<gene>
    <name evidence="9" type="ORF">DUNSADRAFT_13323</name>
</gene>
<evidence type="ECO:0000256" key="4">
    <source>
        <dbReference type="ARBA" id="ARBA00023015"/>
    </source>
</evidence>
<feature type="compositionally biased region" description="Low complexity" evidence="8">
    <location>
        <begin position="52"/>
        <end position="63"/>
    </location>
</feature>
<keyword evidence="5" id="KW-0175">Coiled coil</keyword>
<feature type="compositionally biased region" description="Low complexity" evidence="8">
    <location>
        <begin position="27"/>
        <end position="36"/>
    </location>
</feature>
<keyword evidence="6" id="KW-0804">Transcription</keyword>
<evidence type="ECO:0000256" key="1">
    <source>
        <dbReference type="ARBA" id="ARBA00004123"/>
    </source>
</evidence>
<dbReference type="InterPro" id="IPR015418">
    <property type="entry name" value="Eaf6"/>
</dbReference>
<comment type="similarity">
    <text evidence="2">Belongs to the EAF6 family.</text>
</comment>
<evidence type="ECO:0000256" key="8">
    <source>
        <dbReference type="SAM" id="MobiDB-lite"/>
    </source>
</evidence>
<proteinExistence type="inferred from homology"/>
<organism evidence="9 10">
    <name type="scientific">Dunaliella salina</name>
    <name type="common">Green alga</name>
    <name type="synonym">Protococcus salinus</name>
    <dbReference type="NCBI Taxonomy" id="3046"/>
    <lineage>
        <taxon>Eukaryota</taxon>
        <taxon>Viridiplantae</taxon>
        <taxon>Chlorophyta</taxon>
        <taxon>core chlorophytes</taxon>
        <taxon>Chlorophyceae</taxon>
        <taxon>CS clade</taxon>
        <taxon>Chlamydomonadales</taxon>
        <taxon>Dunaliellaceae</taxon>
        <taxon>Dunaliella</taxon>
    </lineage>
</organism>
<evidence type="ECO:0000256" key="2">
    <source>
        <dbReference type="ARBA" id="ARBA00010916"/>
    </source>
</evidence>
<reference evidence="9" key="1">
    <citation type="submission" date="2017-08" db="EMBL/GenBank/DDBJ databases">
        <authorList>
            <person name="Polle J.E."/>
            <person name="Barry K."/>
            <person name="Cushman J."/>
            <person name="Schmutz J."/>
            <person name="Tran D."/>
            <person name="Hathwaick L.T."/>
            <person name="Yim W.C."/>
            <person name="Jenkins J."/>
            <person name="Mckie-Krisberg Z.M."/>
            <person name="Prochnik S."/>
            <person name="Lindquist E."/>
            <person name="Dockter R.B."/>
            <person name="Adam C."/>
            <person name="Molina H."/>
            <person name="Bunkerborg J."/>
            <person name="Jin E."/>
            <person name="Buchheim M."/>
            <person name="Magnuson J."/>
        </authorList>
    </citation>
    <scope>NUCLEOTIDE SEQUENCE</scope>
    <source>
        <strain evidence="9">CCAP 19/18</strain>
    </source>
</reference>
<keyword evidence="4" id="KW-0805">Transcription regulation</keyword>
<evidence type="ECO:0000256" key="7">
    <source>
        <dbReference type="ARBA" id="ARBA00023242"/>
    </source>
</evidence>
<evidence type="ECO:0000256" key="3">
    <source>
        <dbReference type="ARBA" id="ARBA00022853"/>
    </source>
</evidence>
<comment type="subcellular location">
    <subcellularLocation>
        <location evidence="1">Nucleus</location>
    </subcellularLocation>
</comment>